<dbReference type="Proteomes" id="UP000828390">
    <property type="component" value="Unassembled WGS sequence"/>
</dbReference>
<proteinExistence type="predicted"/>
<dbReference type="EMBL" id="JAIWYP010000004">
    <property type="protein sequence ID" value="KAH3833370.1"/>
    <property type="molecule type" value="Genomic_DNA"/>
</dbReference>
<reference evidence="1" key="1">
    <citation type="journal article" date="2019" name="bioRxiv">
        <title>The Genome of the Zebra Mussel, Dreissena polymorpha: A Resource for Invasive Species Research.</title>
        <authorList>
            <person name="McCartney M.A."/>
            <person name="Auch B."/>
            <person name="Kono T."/>
            <person name="Mallez S."/>
            <person name="Zhang Y."/>
            <person name="Obille A."/>
            <person name="Becker A."/>
            <person name="Abrahante J.E."/>
            <person name="Garbe J."/>
            <person name="Badalamenti J.P."/>
            <person name="Herman A."/>
            <person name="Mangelson H."/>
            <person name="Liachko I."/>
            <person name="Sullivan S."/>
            <person name="Sone E.D."/>
            <person name="Koren S."/>
            <person name="Silverstein K.A.T."/>
            <person name="Beckman K.B."/>
            <person name="Gohl D.M."/>
        </authorList>
    </citation>
    <scope>NUCLEOTIDE SEQUENCE</scope>
    <source>
        <strain evidence="1">Duluth1</strain>
        <tissue evidence="1">Whole animal</tissue>
    </source>
</reference>
<reference evidence="1" key="2">
    <citation type="submission" date="2020-11" db="EMBL/GenBank/DDBJ databases">
        <authorList>
            <person name="McCartney M.A."/>
            <person name="Auch B."/>
            <person name="Kono T."/>
            <person name="Mallez S."/>
            <person name="Becker A."/>
            <person name="Gohl D.M."/>
            <person name="Silverstein K.A.T."/>
            <person name="Koren S."/>
            <person name="Bechman K.B."/>
            <person name="Herman A."/>
            <person name="Abrahante J.E."/>
            <person name="Garbe J."/>
        </authorList>
    </citation>
    <scope>NUCLEOTIDE SEQUENCE</scope>
    <source>
        <strain evidence="1">Duluth1</strain>
        <tissue evidence="1">Whole animal</tissue>
    </source>
</reference>
<keyword evidence="2" id="KW-1185">Reference proteome</keyword>
<evidence type="ECO:0000313" key="2">
    <source>
        <dbReference type="Proteomes" id="UP000828390"/>
    </source>
</evidence>
<evidence type="ECO:0000313" key="1">
    <source>
        <dbReference type="EMBL" id="KAH3833370.1"/>
    </source>
</evidence>
<organism evidence="1 2">
    <name type="scientific">Dreissena polymorpha</name>
    <name type="common">Zebra mussel</name>
    <name type="synonym">Mytilus polymorpha</name>
    <dbReference type="NCBI Taxonomy" id="45954"/>
    <lineage>
        <taxon>Eukaryota</taxon>
        <taxon>Metazoa</taxon>
        <taxon>Spiralia</taxon>
        <taxon>Lophotrochozoa</taxon>
        <taxon>Mollusca</taxon>
        <taxon>Bivalvia</taxon>
        <taxon>Autobranchia</taxon>
        <taxon>Heteroconchia</taxon>
        <taxon>Euheterodonta</taxon>
        <taxon>Imparidentia</taxon>
        <taxon>Neoheterodontei</taxon>
        <taxon>Myida</taxon>
        <taxon>Dreissenoidea</taxon>
        <taxon>Dreissenidae</taxon>
        <taxon>Dreissena</taxon>
    </lineage>
</organism>
<protein>
    <submittedName>
        <fullName evidence="1">Uncharacterized protein</fullName>
    </submittedName>
</protein>
<name>A0A9D4QK11_DREPO</name>
<gene>
    <name evidence="1" type="ORF">DPMN_106677</name>
</gene>
<sequence length="110" mass="12680">MALMLYEVSNLKTSLRIGRGSGKITERKEVPHKQAERADEMVWDALYEKSVALAEEFGMDPLMSRHAGRHRHMPKAPSATPSQYWKMNMYLPFMDHLPQELDSRLLQGHA</sequence>
<dbReference type="AlphaFoldDB" id="A0A9D4QK11"/>
<accession>A0A9D4QK11</accession>
<comment type="caution">
    <text evidence="1">The sequence shown here is derived from an EMBL/GenBank/DDBJ whole genome shotgun (WGS) entry which is preliminary data.</text>
</comment>